<dbReference type="OrthoDB" id="1730074at2759"/>
<organism evidence="1 2">
    <name type="scientific">Nyssa sinensis</name>
    <dbReference type="NCBI Taxonomy" id="561372"/>
    <lineage>
        <taxon>Eukaryota</taxon>
        <taxon>Viridiplantae</taxon>
        <taxon>Streptophyta</taxon>
        <taxon>Embryophyta</taxon>
        <taxon>Tracheophyta</taxon>
        <taxon>Spermatophyta</taxon>
        <taxon>Magnoliopsida</taxon>
        <taxon>eudicotyledons</taxon>
        <taxon>Gunneridae</taxon>
        <taxon>Pentapetalae</taxon>
        <taxon>asterids</taxon>
        <taxon>Cornales</taxon>
        <taxon>Nyssaceae</taxon>
        <taxon>Nyssa</taxon>
    </lineage>
</organism>
<evidence type="ECO:0000313" key="1">
    <source>
        <dbReference type="EMBL" id="KAA8546296.1"/>
    </source>
</evidence>
<protein>
    <submittedName>
        <fullName evidence="1">Uncharacterized protein</fullName>
    </submittedName>
</protein>
<proteinExistence type="predicted"/>
<reference evidence="1 2" key="1">
    <citation type="submission" date="2019-09" db="EMBL/GenBank/DDBJ databases">
        <title>A chromosome-level genome assembly of the Chinese tupelo Nyssa sinensis.</title>
        <authorList>
            <person name="Yang X."/>
            <person name="Kang M."/>
            <person name="Yang Y."/>
            <person name="Xiong H."/>
            <person name="Wang M."/>
            <person name="Zhang Z."/>
            <person name="Wang Z."/>
            <person name="Wu H."/>
            <person name="Ma T."/>
            <person name="Liu J."/>
            <person name="Xi Z."/>
        </authorList>
    </citation>
    <scope>NUCLEOTIDE SEQUENCE [LARGE SCALE GENOMIC DNA]</scope>
    <source>
        <strain evidence="1">J267</strain>
        <tissue evidence="1">Leaf</tissue>
    </source>
</reference>
<gene>
    <name evidence="1" type="ORF">F0562_002965</name>
</gene>
<name>A0A5J5BUB7_9ASTE</name>
<accession>A0A5J5BUB7</accession>
<dbReference type="EMBL" id="CM018032">
    <property type="protein sequence ID" value="KAA8546296.1"/>
    <property type="molecule type" value="Genomic_DNA"/>
</dbReference>
<evidence type="ECO:0000313" key="2">
    <source>
        <dbReference type="Proteomes" id="UP000325577"/>
    </source>
</evidence>
<dbReference type="AlphaFoldDB" id="A0A5J5BUB7"/>
<keyword evidence="2" id="KW-1185">Reference proteome</keyword>
<dbReference type="Proteomes" id="UP000325577">
    <property type="component" value="Linkage Group LG1"/>
</dbReference>
<sequence>MLGTSAIVRINSVGGWSVFGEVIENLNKVNINDMDAASGERGDSDEKCSPCSNLDETCACSRNPEPCACEQQACGGKRTLEESTASVSKTDSWAEDRSSRNFIGWLPRKWKNHLQKRIEDRIVLESKEKQERPGANLHEWVLVDKALLGGMLAMRIVMKIAIDEFS</sequence>